<reference evidence="6 7" key="1">
    <citation type="submission" date="2023-01" db="EMBL/GenBank/DDBJ databases">
        <title>Novel species of the genus Asticcacaulis isolated from rivers.</title>
        <authorList>
            <person name="Lu H."/>
        </authorList>
    </citation>
    <scope>NUCLEOTIDE SEQUENCE [LARGE SCALE GENOMIC DNA]</scope>
    <source>
        <strain evidence="6 7">LKC15W</strain>
    </source>
</reference>
<dbReference type="InterPro" id="IPR006214">
    <property type="entry name" value="Bax_inhibitor_1-related"/>
</dbReference>
<gene>
    <name evidence="6" type="ORF">PQU98_16460</name>
</gene>
<name>A0ABT5HNY7_9CAUL</name>
<feature type="transmembrane region" description="Helical" evidence="5">
    <location>
        <begin position="67"/>
        <end position="85"/>
    </location>
</feature>
<dbReference type="EMBL" id="JAQQKV010000004">
    <property type="protein sequence ID" value="MDC7677738.1"/>
    <property type="molecule type" value="Genomic_DNA"/>
</dbReference>
<dbReference type="Proteomes" id="UP001218579">
    <property type="component" value="Unassembled WGS sequence"/>
</dbReference>
<keyword evidence="2 5" id="KW-0812">Transmembrane</keyword>
<evidence type="ECO:0000313" key="6">
    <source>
        <dbReference type="EMBL" id="MDC7677738.1"/>
    </source>
</evidence>
<evidence type="ECO:0000313" key="7">
    <source>
        <dbReference type="Proteomes" id="UP001218579"/>
    </source>
</evidence>
<sequence>MDTLFSTLYAKTFFVLAVQLFMTWLSAKLTLLKFRQYLDEGATWISATTNEKGQTDMHVSKEAIRSGFSALSLFSLGAFFLLYFWGQHQPLWTALAVFSLWSTLIGVQLAIALISVDENLGANVLAITVSVVLITAMIAPFGLNMAVFGNYLLVGLIALILFNLIRIFIAIPRNVQRFAALIGVALFTVYLIYDFHTLSRLQSQGINDWNTATNMAIELYLDVINLFLELLDAMSD</sequence>
<feature type="transmembrane region" description="Helical" evidence="5">
    <location>
        <begin position="148"/>
        <end position="168"/>
    </location>
</feature>
<proteinExistence type="predicted"/>
<feature type="transmembrane region" description="Helical" evidence="5">
    <location>
        <begin position="120"/>
        <end position="142"/>
    </location>
</feature>
<evidence type="ECO:0000256" key="4">
    <source>
        <dbReference type="ARBA" id="ARBA00023136"/>
    </source>
</evidence>
<keyword evidence="4 5" id="KW-0472">Membrane</keyword>
<keyword evidence="7" id="KW-1185">Reference proteome</keyword>
<feature type="transmembrane region" description="Helical" evidence="5">
    <location>
        <begin position="6"/>
        <end position="27"/>
    </location>
</feature>
<keyword evidence="3 5" id="KW-1133">Transmembrane helix</keyword>
<evidence type="ECO:0000256" key="3">
    <source>
        <dbReference type="ARBA" id="ARBA00022989"/>
    </source>
</evidence>
<accession>A0ABT5HNY7</accession>
<feature type="transmembrane region" description="Helical" evidence="5">
    <location>
        <begin position="91"/>
        <end position="113"/>
    </location>
</feature>
<feature type="transmembrane region" description="Helical" evidence="5">
    <location>
        <begin position="175"/>
        <end position="193"/>
    </location>
</feature>
<dbReference type="RefSeq" id="WP_272746056.1">
    <property type="nucleotide sequence ID" value="NZ_JAQQKV010000004.1"/>
</dbReference>
<comment type="subcellular location">
    <subcellularLocation>
        <location evidence="1">Membrane</location>
        <topology evidence="1">Multi-pass membrane protein</topology>
    </subcellularLocation>
</comment>
<evidence type="ECO:0000256" key="5">
    <source>
        <dbReference type="SAM" id="Phobius"/>
    </source>
</evidence>
<organism evidence="6 7">
    <name type="scientific">Asticcacaulis machinosus</name>
    <dbReference type="NCBI Taxonomy" id="2984211"/>
    <lineage>
        <taxon>Bacteria</taxon>
        <taxon>Pseudomonadati</taxon>
        <taxon>Pseudomonadota</taxon>
        <taxon>Alphaproteobacteria</taxon>
        <taxon>Caulobacterales</taxon>
        <taxon>Caulobacteraceae</taxon>
        <taxon>Asticcacaulis</taxon>
    </lineage>
</organism>
<evidence type="ECO:0000256" key="2">
    <source>
        <dbReference type="ARBA" id="ARBA00022692"/>
    </source>
</evidence>
<evidence type="ECO:0000256" key="1">
    <source>
        <dbReference type="ARBA" id="ARBA00004141"/>
    </source>
</evidence>
<dbReference type="Pfam" id="PF01027">
    <property type="entry name" value="Bax1-I"/>
    <property type="match status" value="1"/>
</dbReference>
<comment type="caution">
    <text evidence="6">The sequence shown here is derived from an EMBL/GenBank/DDBJ whole genome shotgun (WGS) entry which is preliminary data.</text>
</comment>
<protein>
    <submittedName>
        <fullName evidence="6">Bax inhibitor-1 family protein</fullName>
    </submittedName>
</protein>